<dbReference type="NCBIfam" id="TIGR01728">
    <property type="entry name" value="SsuA_fam"/>
    <property type="match status" value="1"/>
</dbReference>
<dbReference type="SUPFAM" id="SSF53850">
    <property type="entry name" value="Periplasmic binding protein-like II"/>
    <property type="match status" value="1"/>
</dbReference>
<feature type="chain" id="PRO_5015701294" evidence="4">
    <location>
        <begin position="28"/>
        <end position="318"/>
    </location>
</feature>
<evidence type="ECO:0000313" key="6">
    <source>
        <dbReference type="EMBL" id="AWK89682.1"/>
    </source>
</evidence>
<dbReference type="RefSeq" id="WP_109333220.1">
    <property type="nucleotide sequence ID" value="NZ_CP029357.1"/>
</dbReference>
<dbReference type="CDD" id="cd01008">
    <property type="entry name" value="PBP2_NrtA_SsuA_CpmA_like"/>
    <property type="match status" value="1"/>
</dbReference>
<reference evidence="7" key="1">
    <citation type="submission" date="2018-05" db="EMBL/GenBank/DDBJ databases">
        <title>Azospirillum thermophila sp. nov., a novel isolated from hot spring.</title>
        <authorList>
            <person name="Zhao Z."/>
        </authorList>
    </citation>
    <scope>NUCLEOTIDE SEQUENCE [LARGE SCALE GENOMIC DNA]</scope>
    <source>
        <strain evidence="7">CFH 70021</strain>
        <plasmid evidence="7">unnamed2</plasmid>
    </source>
</reference>
<keyword evidence="2" id="KW-0813">Transport</keyword>
<dbReference type="AlphaFoldDB" id="A0A2S2CYU0"/>
<dbReference type="PANTHER" id="PTHR30024:SF21">
    <property type="entry name" value="ABC TRANSPORTER SUBSTRATE-BINDING PROTEIN"/>
    <property type="match status" value="1"/>
</dbReference>
<name>A0A2S2CYU0_9PROT</name>
<evidence type="ECO:0000256" key="3">
    <source>
        <dbReference type="ARBA" id="ARBA00022729"/>
    </source>
</evidence>
<accession>A0A2S2CYU0</accession>
<protein>
    <submittedName>
        <fullName evidence="6">Aliphatic sulfonate ABC transporter</fullName>
    </submittedName>
</protein>
<keyword evidence="7" id="KW-1185">Reference proteome</keyword>
<evidence type="ECO:0000256" key="4">
    <source>
        <dbReference type="SAM" id="SignalP"/>
    </source>
</evidence>
<feature type="signal peptide" evidence="4">
    <location>
        <begin position="1"/>
        <end position="27"/>
    </location>
</feature>
<evidence type="ECO:0000256" key="1">
    <source>
        <dbReference type="ARBA" id="ARBA00004418"/>
    </source>
</evidence>
<sequence length="318" mass="33057">MQATRRHLLGGLAALCALGGLSRPAAAGVKEINISYVKAPFNLQSIVMRRRQLLEKEFAADGITVTWHDLTTGPQQTQAMAAGALDIGGVLNTASVLMANASGNPVRIAAGVSRPARTFAILGKAGGPAGVRDLKGKSVAGPKGTVLHQLLVAALAREGLSVSDVEFINMDLPKTQAALLAGQVDAGLLAASLVIKSVAAGARVIATADGLVSPLLVMGVRDAFAREQPELLARVVKVHREAMALIEADREAAIALGAEEQGISLEEARTLAQWTNLIAVLEPTDVEAMAADVRFLLENGMLKQPVDPKALLLPLAMG</sequence>
<geneLocation type="plasmid" evidence="6 7">
    <name>unnamed2</name>
</geneLocation>
<evidence type="ECO:0000256" key="2">
    <source>
        <dbReference type="ARBA" id="ARBA00022448"/>
    </source>
</evidence>
<dbReference type="GO" id="GO:0042597">
    <property type="term" value="C:periplasmic space"/>
    <property type="evidence" value="ECO:0007669"/>
    <property type="project" value="UniProtKB-SubCell"/>
</dbReference>
<dbReference type="InterPro" id="IPR015168">
    <property type="entry name" value="SsuA/THI5"/>
</dbReference>
<gene>
    <name evidence="6" type="ORF">DEW08_27235</name>
</gene>
<dbReference type="InterPro" id="IPR010067">
    <property type="entry name" value="ABC_SsuA_sub-bd"/>
</dbReference>
<dbReference type="GO" id="GO:0016020">
    <property type="term" value="C:membrane"/>
    <property type="evidence" value="ECO:0007669"/>
    <property type="project" value="InterPro"/>
</dbReference>
<dbReference type="InterPro" id="IPR006311">
    <property type="entry name" value="TAT_signal"/>
</dbReference>
<keyword evidence="3 4" id="KW-0732">Signal</keyword>
<proteinExistence type="predicted"/>
<dbReference type="PANTHER" id="PTHR30024">
    <property type="entry name" value="ALIPHATIC SULFONATES-BINDING PROTEIN-RELATED"/>
    <property type="match status" value="1"/>
</dbReference>
<dbReference type="Pfam" id="PF09084">
    <property type="entry name" value="NMT1"/>
    <property type="match status" value="1"/>
</dbReference>
<keyword evidence="6" id="KW-0614">Plasmid</keyword>
<comment type="subcellular location">
    <subcellularLocation>
        <location evidence="1">Periplasm</location>
    </subcellularLocation>
</comment>
<evidence type="ECO:0000313" key="7">
    <source>
        <dbReference type="Proteomes" id="UP000245629"/>
    </source>
</evidence>
<feature type="domain" description="SsuA/THI5-like" evidence="5">
    <location>
        <begin position="58"/>
        <end position="249"/>
    </location>
</feature>
<dbReference type="Proteomes" id="UP000245629">
    <property type="component" value="Plasmid unnamed2"/>
</dbReference>
<dbReference type="PROSITE" id="PS51318">
    <property type="entry name" value="TAT"/>
    <property type="match status" value="1"/>
</dbReference>
<organism evidence="6 7">
    <name type="scientific">Azospirillum thermophilum</name>
    <dbReference type="NCBI Taxonomy" id="2202148"/>
    <lineage>
        <taxon>Bacteria</taxon>
        <taxon>Pseudomonadati</taxon>
        <taxon>Pseudomonadota</taxon>
        <taxon>Alphaproteobacteria</taxon>
        <taxon>Rhodospirillales</taxon>
        <taxon>Azospirillaceae</taxon>
        <taxon>Azospirillum</taxon>
    </lineage>
</organism>
<dbReference type="Gene3D" id="3.40.190.10">
    <property type="entry name" value="Periplasmic binding protein-like II"/>
    <property type="match status" value="2"/>
</dbReference>
<dbReference type="GO" id="GO:0042626">
    <property type="term" value="F:ATPase-coupled transmembrane transporter activity"/>
    <property type="evidence" value="ECO:0007669"/>
    <property type="project" value="InterPro"/>
</dbReference>
<evidence type="ECO:0000259" key="5">
    <source>
        <dbReference type="Pfam" id="PF09084"/>
    </source>
</evidence>
<dbReference type="EMBL" id="CP029357">
    <property type="protein sequence ID" value="AWK89682.1"/>
    <property type="molecule type" value="Genomic_DNA"/>
</dbReference>
<dbReference type="OrthoDB" id="7374754at2"/>
<dbReference type="KEGG" id="azz:DEW08_27235"/>